<evidence type="ECO:0000256" key="1">
    <source>
        <dbReference type="SAM" id="Phobius"/>
    </source>
</evidence>
<dbReference type="EMBL" id="UINC01019258">
    <property type="protein sequence ID" value="SVA81454.1"/>
    <property type="molecule type" value="Genomic_DNA"/>
</dbReference>
<sequence>MTELAVAYLAFIGLIGAYVYRLLSRLADVDSRLAAAESSLSSDENE</sequence>
<protein>
    <recommendedName>
        <fullName evidence="3">CcmD family protein</fullName>
    </recommendedName>
</protein>
<gene>
    <name evidence="2" type="ORF">METZ01_LOCUS134308</name>
</gene>
<name>A0A381YWY6_9ZZZZ</name>
<proteinExistence type="predicted"/>
<feature type="transmembrane region" description="Helical" evidence="1">
    <location>
        <begin position="6"/>
        <end position="23"/>
    </location>
</feature>
<dbReference type="AlphaFoldDB" id="A0A381YWY6"/>
<evidence type="ECO:0000313" key="2">
    <source>
        <dbReference type="EMBL" id="SVA81454.1"/>
    </source>
</evidence>
<evidence type="ECO:0008006" key="3">
    <source>
        <dbReference type="Google" id="ProtNLM"/>
    </source>
</evidence>
<organism evidence="2">
    <name type="scientific">marine metagenome</name>
    <dbReference type="NCBI Taxonomy" id="408172"/>
    <lineage>
        <taxon>unclassified sequences</taxon>
        <taxon>metagenomes</taxon>
        <taxon>ecological metagenomes</taxon>
    </lineage>
</organism>
<reference evidence="2" key="1">
    <citation type="submission" date="2018-05" db="EMBL/GenBank/DDBJ databases">
        <authorList>
            <person name="Lanie J.A."/>
            <person name="Ng W.-L."/>
            <person name="Kazmierczak K.M."/>
            <person name="Andrzejewski T.M."/>
            <person name="Davidsen T.M."/>
            <person name="Wayne K.J."/>
            <person name="Tettelin H."/>
            <person name="Glass J.I."/>
            <person name="Rusch D."/>
            <person name="Podicherti R."/>
            <person name="Tsui H.-C.T."/>
            <person name="Winkler M.E."/>
        </authorList>
    </citation>
    <scope>NUCLEOTIDE SEQUENCE</scope>
</reference>
<keyword evidence="1" id="KW-0812">Transmembrane</keyword>
<keyword evidence="1" id="KW-1133">Transmembrane helix</keyword>
<keyword evidence="1" id="KW-0472">Membrane</keyword>
<accession>A0A381YWY6</accession>